<reference evidence="3 4" key="1">
    <citation type="journal article" date="2020" name="Data Brief">
        <title>Data of de novo genome assembly of the Chlamydia psittaci strain isolated from the livestock in Volga Region, Russian Federation.</title>
        <authorList>
            <person name="Feodorova V.A."/>
            <person name="Zaitsev S.S."/>
            <person name="Khizhnyakova M.A."/>
            <person name="Saltykov Y.V."/>
            <person name="Evstifeev V.V."/>
            <person name="Khusainov F.M."/>
            <person name="Yakovlev S.I."/>
            <person name="Larionova O.S."/>
            <person name="Motin V.L."/>
        </authorList>
    </citation>
    <scope>NUCLEOTIDE SEQUENCE [LARGE SCALE GENOMIC DNA]</scope>
    <source>
        <strain evidence="3 4">Rostinovo-70</strain>
    </source>
</reference>
<sequence length="194" mass="22129">MTIMSSSNQLSHQDSTSFDDQVTTNTDSLTIFDPIRYKILASTPEEKVRQELITCLVEELHYPPSLIIVEKGLKTLFPLLSRKEIRLPRRRPDLLVITPATYTDAEGKTYNLGEPRPLLLIECKARVINQQTLNQLLSYNYIIGSPCISVVCYKKQQTGFLNPKTHTLDFYPGLPCYSQLISYYLTLNSVQPIN</sequence>
<dbReference type="InterPro" id="IPR029464">
    <property type="entry name" value="HSDR_N"/>
</dbReference>
<dbReference type="Pfam" id="PF13588">
    <property type="entry name" value="HSDR_N_2"/>
    <property type="match status" value="1"/>
</dbReference>
<gene>
    <name evidence="3" type="ORF">FI836_03500</name>
</gene>
<dbReference type="EMBL" id="CP041038">
    <property type="protein sequence ID" value="QDE37355.1"/>
    <property type="molecule type" value="Genomic_DNA"/>
</dbReference>
<feature type="region of interest" description="Disordered" evidence="1">
    <location>
        <begin position="1"/>
        <end position="21"/>
    </location>
</feature>
<evidence type="ECO:0000313" key="3">
    <source>
        <dbReference type="EMBL" id="QDE37355.1"/>
    </source>
</evidence>
<accession>A0ABX5VZC3</accession>
<proteinExistence type="predicted"/>
<organism evidence="3 4">
    <name type="scientific">Chlamydophila parapsittaci</name>
    <dbReference type="NCBI Taxonomy" id="344886"/>
    <lineage>
        <taxon>Bacteria</taxon>
        <taxon>Pseudomonadati</taxon>
        <taxon>Chlamydiota</taxon>
        <taxon>Chlamydiia</taxon>
        <taxon>Chlamydiales</taxon>
        <taxon>Chlamydiaceae</taxon>
        <taxon>Chlamydia/Chlamydophila group</taxon>
        <taxon>Chlamydia</taxon>
    </lineage>
</organism>
<name>A0ABX5VZC3_9CHLA</name>
<dbReference type="Proteomes" id="UP000320536">
    <property type="component" value="Chromosome"/>
</dbReference>
<feature type="domain" description="Type I restriction enzyme R protein N-terminal" evidence="2">
    <location>
        <begin position="44"/>
        <end position="147"/>
    </location>
</feature>
<protein>
    <submittedName>
        <fullName evidence="3">Type I restriction enzyme HsdR N-terminal domain-containing protein</fullName>
    </submittedName>
</protein>
<evidence type="ECO:0000256" key="1">
    <source>
        <dbReference type="SAM" id="MobiDB-lite"/>
    </source>
</evidence>
<keyword evidence="4" id="KW-1185">Reference proteome</keyword>
<evidence type="ECO:0000313" key="4">
    <source>
        <dbReference type="Proteomes" id="UP000320536"/>
    </source>
</evidence>
<evidence type="ECO:0000259" key="2">
    <source>
        <dbReference type="Pfam" id="PF13588"/>
    </source>
</evidence>